<evidence type="ECO:0000256" key="3">
    <source>
        <dbReference type="ARBA" id="ARBA00022481"/>
    </source>
</evidence>
<reference evidence="9 10" key="1">
    <citation type="journal article" date="2014" name="Int. J. Syst. Evol. Microbiol.">
        <title>Fulvimonas yonginensis sp. nov., isolated from greenhouse soil, and emended description of the genus Fulvimonas.</title>
        <authorList>
            <person name="Ahn J.H."/>
            <person name="Kim S.J."/>
            <person name="Weon H.Y."/>
            <person name="Hong S.B."/>
            <person name="Seok S.J."/>
            <person name="Kwon S.W."/>
        </authorList>
    </citation>
    <scope>NUCLEOTIDE SEQUENCE [LARGE SCALE GENOMIC DNA]</scope>
    <source>
        <strain evidence="9 10">KACC 16952</strain>
    </source>
</reference>
<dbReference type="Pfam" id="PF07963">
    <property type="entry name" value="N_methyl"/>
    <property type="match status" value="1"/>
</dbReference>
<evidence type="ECO:0000313" key="10">
    <source>
        <dbReference type="Proteomes" id="UP001381174"/>
    </source>
</evidence>
<evidence type="ECO:0000256" key="5">
    <source>
        <dbReference type="ARBA" id="ARBA00022989"/>
    </source>
</evidence>
<organism evidence="9 10">
    <name type="scientific">Fulvimonas yonginensis</name>
    <dbReference type="NCBI Taxonomy" id="1495200"/>
    <lineage>
        <taxon>Bacteria</taxon>
        <taxon>Pseudomonadati</taxon>
        <taxon>Pseudomonadota</taxon>
        <taxon>Gammaproteobacteria</taxon>
        <taxon>Lysobacterales</taxon>
        <taxon>Rhodanobacteraceae</taxon>
        <taxon>Fulvimonas</taxon>
    </lineage>
</organism>
<dbReference type="InterPro" id="IPR045584">
    <property type="entry name" value="Pilin-like"/>
</dbReference>
<dbReference type="InterPro" id="IPR001082">
    <property type="entry name" value="Pilin"/>
</dbReference>
<dbReference type="RefSeq" id="WP_336806756.1">
    <property type="nucleotide sequence ID" value="NZ_JBBBNY010000002.1"/>
</dbReference>
<keyword evidence="4 8" id="KW-0812">Transmembrane</keyword>
<comment type="similarity">
    <text evidence="2 7">Belongs to the N-Me-Phe pilin family.</text>
</comment>
<sequence length="147" mass="15303">MHPTNSSRGFTLIELMIVVAIIAILAAVAIPTYQEYSIKAQVSEGMSLSASAKAAVWDFLSNTGRFPPSNGSAGLASAASIAGSYVSSVTVTDGRVEIAFQGSKVNQRIHSSVLVLSPVTYAGSIAWTCGGTGTTLEQKYLPSSCRQ</sequence>
<evidence type="ECO:0000256" key="7">
    <source>
        <dbReference type="RuleBase" id="RU000389"/>
    </source>
</evidence>
<dbReference type="Pfam" id="PF00114">
    <property type="entry name" value="Pilin"/>
    <property type="match status" value="1"/>
</dbReference>
<keyword evidence="7" id="KW-0281">Fimbrium</keyword>
<dbReference type="InterPro" id="IPR012902">
    <property type="entry name" value="N_methyl_site"/>
</dbReference>
<keyword evidence="10" id="KW-1185">Reference proteome</keyword>
<dbReference type="EMBL" id="JBBBNY010000002">
    <property type="protein sequence ID" value="MEI7036149.1"/>
    <property type="molecule type" value="Genomic_DNA"/>
</dbReference>
<accession>A0ABU8J9B4</accession>
<evidence type="ECO:0000256" key="6">
    <source>
        <dbReference type="ARBA" id="ARBA00023136"/>
    </source>
</evidence>
<evidence type="ECO:0000256" key="1">
    <source>
        <dbReference type="ARBA" id="ARBA00004167"/>
    </source>
</evidence>
<evidence type="ECO:0000256" key="8">
    <source>
        <dbReference type="SAM" id="Phobius"/>
    </source>
</evidence>
<dbReference type="SUPFAM" id="SSF54523">
    <property type="entry name" value="Pili subunits"/>
    <property type="match status" value="1"/>
</dbReference>
<dbReference type="InterPro" id="IPR002416">
    <property type="entry name" value="T2SS_protein-GspH"/>
</dbReference>
<feature type="transmembrane region" description="Helical" evidence="8">
    <location>
        <begin position="12"/>
        <end position="33"/>
    </location>
</feature>
<evidence type="ECO:0000256" key="2">
    <source>
        <dbReference type="ARBA" id="ARBA00005233"/>
    </source>
</evidence>
<comment type="subcellular location">
    <subcellularLocation>
        <location evidence="1">Membrane</location>
        <topology evidence="1">Single-pass membrane protein</topology>
    </subcellularLocation>
</comment>
<keyword evidence="5 8" id="KW-1133">Transmembrane helix</keyword>
<dbReference type="PANTHER" id="PTHR30093:SF34">
    <property type="entry name" value="PREPILIN PEPTIDASE-DEPENDENT PROTEIN D"/>
    <property type="match status" value="1"/>
</dbReference>
<keyword evidence="6 8" id="KW-0472">Membrane</keyword>
<dbReference type="Proteomes" id="UP001381174">
    <property type="component" value="Unassembled WGS sequence"/>
</dbReference>
<protein>
    <submittedName>
        <fullName evidence="9">Pilin</fullName>
    </submittedName>
</protein>
<evidence type="ECO:0000256" key="4">
    <source>
        <dbReference type="ARBA" id="ARBA00022692"/>
    </source>
</evidence>
<keyword evidence="3" id="KW-0488">Methylation</keyword>
<comment type="caution">
    <text evidence="9">The sequence shown here is derived from an EMBL/GenBank/DDBJ whole genome shotgun (WGS) entry which is preliminary data.</text>
</comment>
<dbReference type="PROSITE" id="PS00409">
    <property type="entry name" value="PROKAR_NTER_METHYL"/>
    <property type="match status" value="1"/>
</dbReference>
<gene>
    <name evidence="9" type="ORF">WAT24_05180</name>
</gene>
<name>A0ABU8J9B4_9GAMM</name>
<dbReference type="PANTHER" id="PTHR30093">
    <property type="entry name" value="GENERAL SECRETION PATHWAY PROTEIN G"/>
    <property type="match status" value="1"/>
</dbReference>
<dbReference type="NCBIfam" id="TIGR02532">
    <property type="entry name" value="IV_pilin_GFxxxE"/>
    <property type="match status" value="1"/>
</dbReference>
<dbReference type="PRINTS" id="PR00885">
    <property type="entry name" value="BCTERIALGSPH"/>
</dbReference>
<evidence type="ECO:0000313" key="9">
    <source>
        <dbReference type="EMBL" id="MEI7036149.1"/>
    </source>
</evidence>
<proteinExistence type="inferred from homology"/>
<dbReference type="Gene3D" id="3.30.700.10">
    <property type="entry name" value="Glycoprotein, Type 4 Pilin"/>
    <property type="match status" value="1"/>
</dbReference>